<organism evidence="1 2">
    <name type="scientific">Eretmocerus hayati</name>
    <dbReference type="NCBI Taxonomy" id="131215"/>
    <lineage>
        <taxon>Eukaryota</taxon>
        <taxon>Metazoa</taxon>
        <taxon>Ecdysozoa</taxon>
        <taxon>Arthropoda</taxon>
        <taxon>Hexapoda</taxon>
        <taxon>Insecta</taxon>
        <taxon>Pterygota</taxon>
        <taxon>Neoptera</taxon>
        <taxon>Endopterygota</taxon>
        <taxon>Hymenoptera</taxon>
        <taxon>Apocrita</taxon>
        <taxon>Proctotrupomorpha</taxon>
        <taxon>Chalcidoidea</taxon>
        <taxon>Aphelinidae</taxon>
        <taxon>Aphelininae</taxon>
        <taxon>Eretmocerus</taxon>
    </lineage>
</organism>
<comment type="caution">
    <text evidence="1">The sequence shown here is derived from an EMBL/GenBank/DDBJ whole genome shotgun (WGS) entry which is preliminary data.</text>
</comment>
<evidence type="ECO:0000313" key="2">
    <source>
        <dbReference type="Proteomes" id="UP001239111"/>
    </source>
</evidence>
<accession>A0ACC2PCR0</accession>
<evidence type="ECO:0000313" key="1">
    <source>
        <dbReference type="EMBL" id="KAJ8681242.1"/>
    </source>
</evidence>
<feature type="non-terminal residue" evidence="1">
    <location>
        <position position="1"/>
    </location>
</feature>
<name>A0ACC2PCR0_9HYME</name>
<gene>
    <name evidence="1" type="ORF">QAD02_017029</name>
</gene>
<dbReference type="EMBL" id="CM056742">
    <property type="protein sequence ID" value="KAJ8681242.1"/>
    <property type="molecule type" value="Genomic_DNA"/>
</dbReference>
<keyword evidence="2" id="KW-1185">Reference proteome</keyword>
<reference evidence="1" key="1">
    <citation type="submission" date="2023-04" db="EMBL/GenBank/DDBJ databases">
        <title>A chromosome-level genome assembly of the parasitoid wasp Eretmocerus hayati.</title>
        <authorList>
            <person name="Zhong Y."/>
            <person name="Liu S."/>
            <person name="Liu Y."/>
        </authorList>
    </citation>
    <scope>NUCLEOTIDE SEQUENCE</scope>
    <source>
        <strain evidence="1">ZJU_SS_LIU_2023</strain>
    </source>
</reference>
<sequence>LPPPCKMECRRTYLVLMAIVVLQSVLSLENIPKAVIGGLYGDDVLIRKAFSLAVRTMNECAFDHEFCDYMSPCSNDIDCSLFHRVQFAALMMQNDRDLIKSFKKVREMTGHDTHEIYNNDYGLAAVFGPNDQLCSKFVQGLLELHDLPNIITRPDIHHDRFKSINLHPDLKTLSNIYVEILKKFNWTSFSVLYQKTEHFLALAEVLKSYGPYSYPVYAFHLGGGPNYSEPLLLAKEKSLKNIILDCSYENLVEILKQIQEVGMMTEPYKYIITNLNLQAIDLRAYQYSGVNISGIRLVDLSNHFVGKFLESHLEDLGIDEVKQVRTEDALMFDAVALFAHAYKDLTYGYTISGSKLPHGYEKSDPWSYGLSLRNYISFNTINGLTGPVMLDSDGSRRRFKLDILNLHDNGLKQIGTWDPDEGFDELRLMNELKMTHFNVLITLTAPYAMKVNFSKSLEGNDRYEGFVIDIIKELSKVLNFNYTFHVQDLNNNGQCQVDALGKCHCDGMMDKILKGEMDLAITDLTITEERERCVDFSTPFWNLGMGILYKKPTKEPPTYLSFLLPFHLRVWMFLAGIYVLVSVLFFVLGRLSPGEWNNPYPCIEEPSELHNQFTLANSFWFTMGAIMQQGSEIAPTSTSTRVLAGAWWFFCLIIVSSYTANLAAFLTVETAVKEVTGIADLYNQTKIKYGFKKGGSTYTYFKSSENEMFRALAEQMNEKGWEKYFVSSNEEGINLARTEKYAFIMESPTIDYTEYRICNLTMAGDEIDQKSYAIAFREGFEYHNQISRSISELQEKLVIKELYEKWWRQKGRQCFDSDSNNAEAMNLDQLSGVFLVLGVGILFSCGMTMWEFYQGLKSASKDGDVKLRNVFSEEVKFITKAKSSKPAFKKNKSIDSNTSNLSDNFSINSTTTTQA</sequence>
<proteinExistence type="predicted"/>
<protein>
    <submittedName>
        <fullName evidence="1">Uncharacterized protein</fullName>
    </submittedName>
</protein>
<dbReference type="Proteomes" id="UP001239111">
    <property type="component" value="Chromosome 2"/>
</dbReference>